<evidence type="ECO:0000313" key="4">
    <source>
        <dbReference type="EMBL" id="TMW85814.1"/>
    </source>
</evidence>
<feature type="transmembrane region" description="Helical" evidence="2">
    <location>
        <begin position="102"/>
        <end position="124"/>
    </location>
</feature>
<feature type="signal peptide" evidence="3">
    <location>
        <begin position="1"/>
        <end position="21"/>
    </location>
</feature>
<reference evidence="4" key="1">
    <citation type="submission" date="2019-05" db="EMBL/GenBank/DDBJ databases">
        <title>The de novo reference genome and transcriptome assemblies of the wild tomato species Solanum chilense.</title>
        <authorList>
            <person name="Stam R."/>
            <person name="Nosenko T."/>
            <person name="Hoerger A.C."/>
            <person name="Stephan W."/>
            <person name="Seidel M.A."/>
            <person name="Kuhn J.M.M."/>
            <person name="Haberer G."/>
            <person name="Tellier A."/>
        </authorList>
    </citation>
    <scope>NUCLEOTIDE SEQUENCE</scope>
    <source>
        <tissue evidence="4">Mature leaves</tissue>
    </source>
</reference>
<evidence type="ECO:0008006" key="5">
    <source>
        <dbReference type="Google" id="ProtNLM"/>
    </source>
</evidence>
<proteinExistence type="predicted"/>
<keyword evidence="3" id="KW-0732">Signal</keyword>
<protein>
    <recommendedName>
        <fullName evidence="5">Transmembrane protein</fullName>
    </recommendedName>
</protein>
<evidence type="ECO:0000256" key="1">
    <source>
        <dbReference type="SAM" id="MobiDB-lite"/>
    </source>
</evidence>
<dbReference type="PANTHER" id="PTHR34558">
    <property type="entry name" value="EXPRESSED PROTEIN"/>
    <property type="match status" value="1"/>
</dbReference>
<gene>
    <name evidence="4" type="ORF">EJD97_022450</name>
</gene>
<dbReference type="PANTHER" id="PTHR34558:SF9">
    <property type="entry name" value="F3L24.15 PROTEIN"/>
    <property type="match status" value="1"/>
</dbReference>
<accession>A0A6N2AW26</accession>
<comment type="caution">
    <text evidence="4">The sequence shown here is derived from an EMBL/GenBank/DDBJ whole genome shotgun (WGS) entry which is preliminary data.</text>
</comment>
<dbReference type="AlphaFoldDB" id="A0A6N2AW26"/>
<feature type="chain" id="PRO_5026967095" description="Transmembrane protein" evidence="3">
    <location>
        <begin position="22"/>
        <end position="145"/>
    </location>
</feature>
<name>A0A6N2AW26_SOLCI</name>
<keyword evidence="2" id="KW-1133">Transmembrane helix</keyword>
<sequence>MAKFIVIFLILTQSFVCLVMANENAINVAKSPSSSPSPSIRKLGKHNEEEEKGIDNDNIIIPKEVLIGSPHQQESINEVDQGDNDDEIKINKHHHDSIDKSIFGGGVILGGLATTFFVAIFCYIRATRRKNNVEPSSPSATSSIV</sequence>
<evidence type="ECO:0000256" key="3">
    <source>
        <dbReference type="SAM" id="SignalP"/>
    </source>
</evidence>
<dbReference type="EMBL" id="RXGB01007094">
    <property type="protein sequence ID" value="TMW85814.1"/>
    <property type="molecule type" value="Genomic_DNA"/>
</dbReference>
<organism evidence="4">
    <name type="scientific">Solanum chilense</name>
    <name type="common">Tomato</name>
    <name type="synonym">Lycopersicon chilense</name>
    <dbReference type="NCBI Taxonomy" id="4083"/>
    <lineage>
        <taxon>Eukaryota</taxon>
        <taxon>Viridiplantae</taxon>
        <taxon>Streptophyta</taxon>
        <taxon>Embryophyta</taxon>
        <taxon>Tracheophyta</taxon>
        <taxon>Spermatophyta</taxon>
        <taxon>Magnoliopsida</taxon>
        <taxon>eudicotyledons</taxon>
        <taxon>Gunneridae</taxon>
        <taxon>Pentapetalae</taxon>
        <taxon>asterids</taxon>
        <taxon>lamiids</taxon>
        <taxon>Solanales</taxon>
        <taxon>Solanaceae</taxon>
        <taxon>Solanoideae</taxon>
        <taxon>Solaneae</taxon>
        <taxon>Solanum</taxon>
        <taxon>Solanum subgen. Lycopersicon</taxon>
    </lineage>
</organism>
<feature type="compositionally biased region" description="Basic and acidic residues" evidence="1">
    <location>
        <begin position="45"/>
        <end position="55"/>
    </location>
</feature>
<feature type="region of interest" description="Disordered" evidence="1">
    <location>
        <begin position="30"/>
        <end position="55"/>
    </location>
</feature>
<evidence type="ECO:0000256" key="2">
    <source>
        <dbReference type="SAM" id="Phobius"/>
    </source>
</evidence>
<keyword evidence="2" id="KW-0812">Transmembrane</keyword>
<keyword evidence="2" id="KW-0472">Membrane</keyword>